<evidence type="ECO:0000256" key="5">
    <source>
        <dbReference type="HAMAP-Rule" id="MF_01403"/>
    </source>
</evidence>
<evidence type="ECO:0000313" key="9">
    <source>
        <dbReference type="Proteomes" id="UP001183615"/>
    </source>
</evidence>
<dbReference type="PANTHER" id="PTHR31273:SF0">
    <property type="entry name" value="PHOSPHOKETOLASE-RELATED"/>
    <property type="match status" value="1"/>
</dbReference>
<evidence type="ECO:0000256" key="2">
    <source>
        <dbReference type="ARBA" id="ARBA00005623"/>
    </source>
</evidence>
<comment type="caution">
    <text evidence="8">The sequence shown here is derived from an EMBL/GenBank/DDBJ whole genome shotgun (WGS) entry which is preliminary data.</text>
</comment>
<gene>
    <name evidence="8" type="ORF">RM779_02705</name>
</gene>
<evidence type="ECO:0000259" key="6">
    <source>
        <dbReference type="Pfam" id="PF09363"/>
    </source>
</evidence>
<dbReference type="InterPro" id="IPR019789">
    <property type="entry name" value="Xul5P/Fru6P_PKetolase_ThDP_BS"/>
</dbReference>
<dbReference type="Pfam" id="PF03894">
    <property type="entry name" value="XFP"/>
    <property type="match status" value="1"/>
</dbReference>
<dbReference type="NCBIfam" id="NF003617">
    <property type="entry name" value="PRK05261.1-2"/>
    <property type="match status" value="1"/>
</dbReference>
<protein>
    <recommendedName>
        <fullName evidence="5">Probable phosphoketolase</fullName>
        <ecNumber evidence="5">4.1.2.-</ecNumber>
    </recommendedName>
</protein>
<feature type="domain" description="Xylulose 5-phosphate/Fructose 6-phosphate phosphoketolase N-terminal" evidence="7">
    <location>
        <begin position="20"/>
        <end position="379"/>
    </location>
</feature>
<dbReference type="Proteomes" id="UP001183615">
    <property type="component" value="Unassembled WGS sequence"/>
</dbReference>
<dbReference type="InterPro" id="IPR029061">
    <property type="entry name" value="THDP-binding"/>
</dbReference>
<dbReference type="Pfam" id="PF09364">
    <property type="entry name" value="XFP_N"/>
    <property type="match status" value="1"/>
</dbReference>
<name>A0ABU2RYE6_9ACTN</name>
<keyword evidence="4 5" id="KW-0456">Lyase</keyword>
<evidence type="ECO:0000313" key="8">
    <source>
        <dbReference type="EMBL" id="MDT0441513.1"/>
    </source>
</evidence>
<dbReference type="InterPro" id="IPR005593">
    <property type="entry name" value="Xul5P/Fru6P_PKetolase"/>
</dbReference>
<dbReference type="InterPro" id="IPR019790">
    <property type="entry name" value="Xul5P/Fru6P_PKetolase_CS"/>
</dbReference>
<keyword evidence="9" id="KW-1185">Reference proteome</keyword>
<comment type="cofactor">
    <cofactor evidence="1 5">
        <name>thiamine diphosphate</name>
        <dbReference type="ChEBI" id="CHEBI:58937"/>
    </cofactor>
</comment>
<dbReference type="PROSITE" id="PS60003">
    <property type="entry name" value="PHOSPHOKETOLASE_2"/>
    <property type="match status" value="1"/>
</dbReference>
<comment type="similarity">
    <text evidence="2 5">Belongs to the XFP family.</text>
</comment>
<sequence>MSRDHNHQHHQHDRSFSLGDQETAALDAQWRAANYLSAGQIYLLDNPLLTEPLRPQHVKPRLLGHWGTSPGLNLVHAHLNRLIAAHDLDAMCVWGPGHGGPAVVANSWLDGSYTDTYPDVTRDAAGMARLFRQFSFPGGIPSHVAPETPGSIHEGGELGYSLAHAYGAAFDNPDLLVACVIGDGEAETGPLAGSWHANKFADPVHDGAVLPILHLNGYKIANPAVLARLPESELDDLLRGYGHHPLHVSGEKPAEVHRELAWAMETALARIGAIQQAARREGATHRPRWPVIVLRTPKGWTGPAEVDGLPVAGTWRSHQIPLSAARTNPDHLHQLERWLRSYRPEELFDAGGRPTARVLAHMPSGPRRLGANPHANGGLLLRELPVPPLADSAVQVDAPGATQHEPTQVLGELLRKLMAATADRRDFRLVGPDETASNRLQAVYEATDKAWDAETLPVDEHLGRGGRVMEVLSEHLCQGWLEGYLLTGRHGLFSSYEAFVHIVDSMANQHIKWLRTSRRLPWRRPVASLTYLLTSHVWRQDHNGFSHQDPGFVDHVLNKSPEVVRVYLPPDANTLLAVADHTLRSRDYVNVIVAGKQPCFDWLGLADAQAHCARGAGIWEWAGTEADNREPDVVLACAGDVPTQEVLAAADLMRRHLPELAVRIVNVVDIARLMPTEEHPHGLSDRDYDALFTRDRPVIFAYHGYPWLIHRLTYRRANHADLHVRGYVEEGTTTTPFDMVVRNNLDRYRLVMDVIDRVPGLAVRAAHVRQHMSDTRYRHDGWIREHGTDLPEVADWSWGARN</sequence>
<dbReference type="Gene3D" id="3.40.50.970">
    <property type="match status" value="2"/>
</dbReference>
<dbReference type="InterPro" id="IPR023962">
    <property type="entry name" value="Phosphoketolase"/>
</dbReference>
<proteinExistence type="inferred from homology"/>
<dbReference type="NCBIfam" id="NF003619">
    <property type="entry name" value="PRK05261.1-4"/>
    <property type="match status" value="1"/>
</dbReference>
<dbReference type="EC" id="4.1.2.-" evidence="5"/>
<evidence type="ECO:0000256" key="4">
    <source>
        <dbReference type="ARBA" id="ARBA00023239"/>
    </source>
</evidence>
<dbReference type="EMBL" id="JAVREV010000001">
    <property type="protein sequence ID" value="MDT0441513.1"/>
    <property type="molecule type" value="Genomic_DNA"/>
</dbReference>
<feature type="domain" description="Xylulose 5-phosphate/Fructose 6-phosphate phosphoketolase C-terminal" evidence="6">
    <location>
        <begin position="596"/>
        <end position="798"/>
    </location>
</feature>
<dbReference type="Pfam" id="PF09363">
    <property type="entry name" value="XFP_C"/>
    <property type="match status" value="1"/>
</dbReference>
<dbReference type="InterPro" id="IPR018969">
    <property type="entry name" value="Xul5P/Fru6P_PKetolase_C"/>
</dbReference>
<dbReference type="PIRSF" id="PIRSF017245">
    <property type="entry name" value="Phosphoketolase"/>
    <property type="match status" value="1"/>
</dbReference>
<evidence type="ECO:0000259" key="7">
    <source>
        <dbReference type="Pfam" id="PF09364"/>
    </source>
</evidence>
<accession>A0ABU2RYE6</accession>
<dbReference type="HAMAP" id="MF_01403">
    <property type="entry name" value="Phosphoketolase"/>
    <property type="match status" value="1"/>
</dbReference>
<dbReference type="PROSITE" id="PS60002">
    <property type="entry name" value="PHOSPHOKETOLASE_1"/>
    <property type="match status" value="1"/>
</dbReference>
<dbReference type="InterPro" id="IPR018970">
    <property type="entry name" value="Xul5P/Fru6P_PKetolase_N"/>
</dbReference>
<evidence type="ECO:0000256" key="1">
    <source>
        <dbReference type="ARBA" id="ARBA00001964"/>
    </source>
</evidence>
<dbReference type="Gene3D" id="3.40.50.920">
    <property type="match status" value="1"/>
</dbReference>
<organism evidence="8 9">
    <name type="scientific">Streptomyces johnsoniae</name>
    <dbReference type="NCBI Taxonomy" id="3075532"/>
    <lineage>
        <taxon>Bacteria</taxon>
        <taxon>Bacillati</taxon>
        <taxon>Actinomycetota</taxon>
        <taxon>Actinomycetes</taxon>
        <taxon>Kitasatosporales</taxon>
        <taxon>Streptomycetaceae</taxon>
        <taxon>Streptomyces</taxon>
    </lineage>
</organism>
<keyword evidence="3 5" id="KW-0786">Thiamine pyrophosphate</keyword>
<dbReference type="CDD" id="cd02011">
    <property type="entry name" value="TPP_PK"/>
    <property type="match status" value="1"/>
</dbReference>
<dbReference type="PANTHER" id="PTHR31273">
    <property type="entry name" value="PHOSPHOKETOLASE-RELATED"/>
    <property type="match status" value="1"/>
</dbReference>
<evidence type="ECO:0000256" key="3">
    <source>
        <dbReference type="ARBA" id="ARBA00023052"/>
    </source>
</evidence>
<reference evidence="9" key="1">
    <citation type="submission" date="2023-07" db="EMBL/GenBank/DDBJ databases">
        <title>30 novel species of actinomycetes from the DSMZ collection.</title>
        <authorList>
            <person name="Nouioui I."/>
        </authorList>
    </citation>
    <scope>NUCLEOTIDE SEQUENCE [LARGE SCALE GENOMIC DNA]</scope>
    <source>
        <strain evidence="9">DSM 41886</strain>
    </source>
</reference>
<dbReference type="NCBIfam" id="NF003621">
    <property type="entry name" value="PRK05261.1-6"/>
    <property type="match status" value="1"/>
</dbReference>
<dbReference type="RefSeq" id="WP_311615350.1">
    <property type="nucleotide sequence ID" value="NZ_JAVREV010000001.1"/>
</dbReference>
<dbReference type="SUPFAM" id="SSF52518">
    <property type="entry name" value="Thiamin diphosphate-binding fold (THDP-binding)"/>
    <property type="match status" value="2"/>
</dbReference>
<dbReference type="InterPro" id="IPR009014">
    <property type="entry name" value="Transketo_C/PFOR_II"/>
</dbReference>